<dbReference type="InterPro" id="IPR050261">
    <property type="entry name" value="FrsA_esterase"/>
</dbReference>
<dbReference type="InterPro" id="IPR029058">
    <property type="entry name" value="AB_hydrolase_fold"/>
</dbReference>
<dbReference type="PANTHER" id="PTHR22946">
    <property type="entry name" value="DIENELACTONE HYDROLASE DOMAIN-CONTAINING PROTEIN-RELATED"/>
    <property type="match status" value="1"/>
</dbReference>
<keyword evidence="3" id="KW-0732">Signal</keyword>
<dbReference type="RefSeq" id="WP_269037351.1">
    <property type="nucleotide sequence ID" value="NZ_CP114040.1"/>
</dbReference>
<name>A0ABY7H7P2_9BACT</name>
<organism evidence="4 5">
    <name type="scientific">Nannocystis punicea</name>
    <dbReference type="NCBI Taxonomy" id="2995304"/>
    <lineage>
        <taxon>Bacteria</taxon>
        <taxon>Pseudomonadati</taxon>
        <taxon>Myxococcota</taxon>
        <taxon>Polyangia</taxon>
        <taxon>Nannocystales</taxon>
        <taxon>Nannocystaceae</taxon>
        <taxon>Nannocystis</taxon>
    </lineage>
</organism>
<evidence type="ECO:0000256" key="3">
    <source>
        <dbReference type="SAM" id="SignalP"/>
    </source>
</evidence>
<dbReference type="SUPFAM" id="SSF53474">
    <property type="entry name" value="alpha/beta-Hydrolases"/>
    <property type="match status" value="1"/>
</dbReference>
<dbReference type="EMBL" id="CP114040">
    <property type="protein sequence ID" value="WAS95019.1"/>
    <property type="molecule type" value="Genomic_DNA"/>
</dbReference>
<evidence type="ECO:0000313" key="4">
    <source>
        <dbReference type="EMBL" id="WAS95019.1"/>
    </source>
</evidence>
<gene>
    <name evidence="4" type="ORF">O0S08_02560</name>
</gene>
<evidence type="ECO:0000256" key="1">
    <source>
        <dbReference type="ARBA" id="ARBA00022801"/>
    </source>
</evidence>
<feature type="signal peptide" evidence="3">
    <location>
        <begin position="1"/>
        <end position="18"/>
    </location>
</feature>
<evidence type="ECO:0000313" key="5">
    <source>
        <dbReference type="Proteomes" id="UP001164459"/>
    </source>
</evidence>
<feature type="region of interest" description="Disordered" evidence="2">
    <location>
        <begin position="18"/>
        <end position="79"/>
    </location>
</feature>
<dbReference type="Proteomes" id="UP001164459">
    <property type="component" value="Chromosome"/>
</dbReference>
<proteinExistence type="predicted"/>
<accession>A0ABY7H7P2</accession>
<keyword evidence="1" id="KW-0378">Hydrolase</keyword>
<evidence type="ECO:0000256" key="2">
    <source>
        <dbReference type="SAM" id="MobiDB-lite"/>
    </source>
</evidence>
<dbReference type="Gene3D" id="3.40.50.1820">
    <property type="entry name" value="alpha/beta hydrolase"/>
    <property type="match status" value="2"/>
</dbReference>
<sequence length="423" mass="43407">MRRLVALALLTLSTVACNGSGGTTTATDTTTTTSGETAATADTDATSSTGAPTTAAPTTTEPGTSTGDDTTGAGADVPGCAGGSFLPVPKDTSLPGPWPVGARTVTIGGLTVEVWYPAEPGSEAGQEKVRYDIRTGLPDAEKDKVSDADNPWQECECWQDLPLDADHGPYPAVIFVHGTAGFRSQSLEYMVHWASRGFVVLAADHPGLWLKDLLGSLCGVPMVPQHLADDLAQMVAALAAPAGDLAFIADHVDAGRIGMAGHSAGGGAIAGGGGSARVLIPMASGGVEAGDALESTLILGALSDKVVAFNKQQTGFADSPAPKRLIGIADAGHLAFSSLCSLKNSQGQDFLQVAEANDVCGAQFASFLFDCDPEYTPDATSWEIGQYASSAVLESVLRCTDAADNFNELQAKFPEVAEFQEAL</sequence>
<dbReference type="Pfam" id="PF03403">
    <property type="entry name" value="PAF-AH_p_II"/>
    <property type="match status" value="1"/>
</dbReference>
<reference evidence="4" key="1">
    <citation type="submission" date="2022-11" db="EMBL/GenBank/DDBJ databases">
        <title>Minimal conservation of predation-associated metabolite biosynthetic gene clusters underscores biosynthetic potential of Myxococcota including descriptions for ten novel species: Archangium lansinium sp. nov., Myxococcus landrumus sp. nov., Nannocystis bai.</title>
        <authorList>
            <person name="Ahearne A."/>
            <person name="Stevens C."/>
            <person name="Dowd S."/>
        </authorList>
    </citation>
    <scope>NUCLEOTIDE SEQUENCE</scope>
    <source>
        <strain evidence="4">Fl3</strain>
    </source>
</reference>
<evidence type="ECO:0008006" key="6">
    <source>
        <dbReference type="Google" id="ProtNLM"/>
    </source>
</evidence>
<feature type="chain" id="PRO_5045229359" description="Alpha/beta hydrolase family protein" evidence="3">
    <location>
        <begin position="19"/>
        <end position="423"/>
    </location>
</feature>
<dbReference type="PANTHER" id="PTHR22946:SF9">
    <property type="entry name" value="POLYKETIDE TRANSFERASE AF380"/>
    <property type="match status" value="1"/>
</dbReference>
<feature type="compositionally biased region" description="Low complexity" evidence="2">
    <location>
        <begin position="23"/>
        <end position="76"/>
    </location>
</feature>
<protein>
    <recommendedName>
        <fullName evidence="6">Alpha/beta hydrolase family protein</fullName>
    </recommendedName>
</protein>
<keyword evidence="5" id="KW-1185">Reference proteome</keyword>
<dbReference type="PROSITE" id="PS51257">
    <property type="entry name" value="PROKAR_LIPOPROTEIN"/>
    <property type="match status" value="1"/>
</dbReference>